<dbReference type="AlphaFoldDB" id="A0AAW0PP49"/>
<evidence type="ECO:0000313" key="1">
    <source>
        <dbReference type="EMBL" id="KAK7925295.1"/>
    </source>
</evidence>
<name>A0AAW0PP49_9GOBI</name>
<organism evidence="1 2">
    <name type="scientific">Mugilogobius chulae</name>
    <name type="common">yellowstripe goby</name>
    <dbReference type="NCBI Taxonomy" id="88201"/>
    <lineage>
        <taxon>Eukaryota</taxon>
        <taxon>Metazoa</taxon>
        <taxon>Chordata</taxon>
        <taxon>Craniata</taxon>
        <taxon>Vertebrata</taxon>
        <taxon>Euteleostomi</taxon>
        <taxon>Actinopterygii</taxon>
        <taxon>Neopterygii</taxon>
        <taxon>Teleostei</taxon>
        <taxon>Neoteleostei</taxon>
        <taxon>Acanthomorphata</taxon>
        <taxon>Gobiaria</taxon>
        <taxon>Gobiiformes</taxon>
        <taxon>Gobioidei</taxon>
        <taxon>Gobiidae</taxon>
        <taxon>Gobionellinae</taxon>
        <taxon>Mugilogobius</taxon>
    </lineage>
</organism>
<proteinExistence type="predicted"/>
<evidence type="ECO:0000313" key="2">
    <source>
        <dbReference type="Proteomes" id="UP001460270"/>
    </source>
</evidence>
<sequence length="282" mass="30806">MPGKAVITQPVQNGEKALGTPSLNGLFGHSRVRVCIWMGCLDTAKSEFVSGWAVWTQPSQSLYLDGLSGHSQVRVCIWMGCLDTAKSEFVSGWAVWTQPSPRWLSGRAVCTQPVHTDQKVLGTPSLNGLFGHSRVRVCIWMGCLDTAKSEFVSGWAVWTQPSQSLYLDGLSGHSQVRDGCQGGLSGHSPSRKAERHLVHRRSTGCLDTAESEFVSGWAVWTQPSQSLYLDGLSGHSQVRVCIWMGCLDTAKSEFVSGWAVWTQPSPRWLSGRAVCTQPVQKG</sequence>
<keyword evidence="2" id="KW-1185">Reference proteome</keyword>
<reference evidence="2" key="1">
    <citation type="submission" date="2024-04" db="EMBL/GenBank/DDBJ databases">
        <title>Salinicola lusitanus LLJ914,a marine bacterium isolated from the Okinawa Trough.</title>
        <authorList>
            <person name="Li J."/>
        </authorList>
    </citation>
    <scope>NUCLEOTIDE SEQUENCE [LARGE SCALE GENOMIC DNA]</scope>
</reference>
<dbReference type="EMBL" id="JBBPFD010000005">
    <property type="protein sequence ID" value="KAK7925295.1"/>
    <property type="molecule type" value="Genomic_DNA"/>
</dbReference>
<dbReference type="Proteomes" id="UP001460270">
    <property type="component" value="Unassembled WGS sequence"/>
</dbReference>
<gene>
    <name evidence="1" type="ORF">WMY93_007605</name>
</gene>
<protein>
    <submittedName>
        <fullName evidence="1">Uncharacterized protein</fullName>
    </submittedName>
</protein>
<accession>A0AAW0PP49</accession>
<comment type="caution">
    <text evidence="1">The sequence shown here is derived from an EMBL/GenBank/DDBJ whole genome shotgun (WGS) entry which is preliminary data.</text>
</comment>